<evidence type="ECO:0000313" key="4">
    <source>
        <dbReference type="Proteomes" id="UP001164286"/>
    </source>
</evidence>
<feature type="region of interest" description="Disordered" evidence="1">
    <location>
        <begin position="82"/>
        <end position="370"/>
    </location>
</feature>
<feature type="compositionally biased region" description="Pro residues" evidence="1">
    <location>
        <begin position="358"/>
        <end position="369"/>
    </location>
</feature>
<proteinExistence type="predicted"/>
<feature type="compositionally biased region" description="Pro residues" evidence="1">
    <location>
        <begin position="225"/>
        <end position="239"/>
    </location>
</feature>
<evidence type="ECO:0000313" key="3">
    <source>
        <dbReference type="EMBL" id="KAI9639758.1"/>
    </source>
</evidence>
<feature type="compositionally biased region" description="Acidic residues" evidence="1">
    <location>
        <begin position="178"/>
        <end position="197"/>
    </location>
</feature>
<feature type="compositionally biased region" description="Basic and acidic residues" evidence="1">
    <location>
        <begin position="82"/>
        <end position="91"/>
    </location>
</feature>
<feature type="region of interest" description="Disordered" evidence="1">
    <location>
        <begin position="440"/>
        <end position="466"/>
    </location>
</feature>
<feature type="domain" description="Wbp11/ELF5/Saf1 N-terminal" evidence="2">
    <location>
        <begin position="3"/>
        <end position="73"/>
    </location>
</feature>
<feature type="compositionally biased region" description="Basic and acidic residues" evidence="1">
    <location>
        <begin position="128"/>
        <end position="144"/>
    </location>
</feature>
<dbReference type="Pfam" id="PF09429">
    <property type="entry name" value="Wbp11"/>
    <property type="match status" value="1"/>
</dbReference>
<dbReference type="AlphaFoldDB" id="A0AA38HDL1"/>
<dbReference type="Proteomes" id="UP001164286">
    <property type="component" value="Unassembled WGS sequence"/>
</dbReference>
<dbReference type="GO" id="GO:0006396">
    <property type="term" value="P:RNA processing"/>
    <property type="evidence" value="ECO:0007669"/>
    <property type="project" value="InterPro"/>
</dbReference>
<keyword evidence="4" id="KW-1185">Reference proteome</keyword>
<feature type="compositionally biased region" description="Basic and acidic residues" evidence="1">
    <location>
        <begin position="10"/>
        <end position="23"/>
    </location>
</feature>
<name>A0AA38HDL1_9TREE</name>
<organism evidence="3 4">
    <name type="scientific">Dioszegia hungarica</name>
    <dbReference type="NCBI Taxonomy" id="4972"/>
    <lineage>
        <taxon>Eukaryota</taxon>
        <taxon>Fungi</taxon>
        <taxon>Dikarya</taxon>
        <taxon>Basidiomycota</taxon>
        <taxon>Agaricomycotina</taxon>
        <taxon>Tremellomycetes</taxon>
        <taxon>Tremellales</taxon>
        <taxon>Bulleribasidiaceae</taxon>
        <taxon>Dioszegia</taxon>
    </lineage>
</organism>
<dbReference type="InterPro" id="IPR019007">
    <property type="entry name" value="Wbp11/ELF5/Saf1_N"/>
</dbReference>
<gene>
    <name evidence="3" type="ORF">MKK02DRAFT_29746</name>
</gene>
<sequence>MAKNYNPADAFRKAQRAKELKKNKETRKKVRDVQTVKRDTRELEAELRSLKGNASNASKSRIAELEQELAYVLKAKEAYVKENPDEKDKVFKPRGAGGGGGGGRRQDDGEGEEDENGASGSGTGTGMRGRERLYDENGRLRDPTRSAYYDPVYNPWGVPPPGMAYKERPGLPGVKAEGDEDESDEDEDEDESDEEIVMPEGPPPAEDPFNPDSDSDADSDDIPLPAGPPPPRAAPPIPSGPSGWGGRAAPVPVPFHQPIHMGGPGLPMGMPPPIPYPQFQQQPLQPFPGQGASGPSNPSNARFRPPRQQARVVQDPLSDEPTQTYQGYHASLPDKPPASLPGAPPHGAIISAPAGLPARPPPSTAPAPPVEISAAPVLRDLRKEATVFVPRNLKRKAPAGSAGGGSAVRARINAAPGGGMIDDEGDEVVVRPVESGLMGKLKGVLGDPVPKAGGGGKTAGKSSADEDYERFLAGLGDIS</sequence>
<feature type="compositionally biased region" description="Low complexity" evidence="1">
    <location>
        <begin position="277"/>
        <end position="290"/>
    </location>
</feature>
<dbReference type="RefSeq" id="XP_052949535.1">
    <property type="nucleotide sequence ID" value="XM_053087895.1"/>
</dbReference>
<dbReference type="GeneID" id="77727100"/>
<feature type="region of interest" description="Disordered" evidence="1">
    <location>
        <begin position="1"/>
        <end position="61"/>
    </location>
</feature>
<evidence type="ECO:0000259" key="2">
    <source>
        <dbReference type="Pfam" id="PF09429"/>
    </source>
</evidence>
<feature type="compositionally biased region" description="Pro residues" evidence="1">
    <location>
        <begin position="334"/>
        <end position="344"/>
    </location>
</feature>
<feature type="compositionally biased region" description="Basic and acidic residues" evidence="1">
    <location>
        <begin position="31"/>
        <end position="49"/>
    </location>
</feature>
<accession>A0AA38HDL1</accession>
<dbReference type="Pfam" id="PF12622">
    <property type="entry name" value="NpwBP"/>
    <property type="match status" value="1"/>
</dbReference>
<evidence type="ECO:0000256" key="1">
    <source>
        <dbReference type="SAM" id="MobiDB-lite"/>
    </source>
</evidence>
<protein>
    <submittedName>
        <fullName evidence="3">WW domain binding protein 11-domain-containing protein</fullName>
    </submittedName>
</protein>
<dbReference type="EMBL" id="JAKWFO010000001">
    <property type="protein sequence ID" value="KAI9639758.1"/>
    <property type="molecule type" value="Genomic_DNA"/>
</dbReference>
<reference evidence="3" key="1">
    <citation type="journal article" date="2022" name="G3 (Bethesda)">
        <title>High quality genome of the basidiomycete yeast Dioszegia hungarica PDD-24b-2 isolated from cloud water.</title>
        <authorList>
            <person name="Jarrige D."/>
            <person name="Haridas S."/>
            <person name="Bleykasten-Grosshans C."/>
            <person name="Joly M."/>
            <person name="Nadalig T."/>
            <person name="Sancelme M."/>
            <person name="Vuilleumier S."/>
            <person name="Grigoriev I.V."/>
            <person name="Amato P."/>
            <person name="Bringel F."/>
        </authorList>
    </citation>
    <scope>NUCLEOTIDE SEQUENCE</scope>
    <source>
        <strain evidence="3">PDD-24b-2</strain>
    </source>
</reference>
<comment type="caution">
    <text evidence="3">The sequence shown here is derived from an EMBL/GenBank/DDBJ whole genome shotgun (WGS) entry which is preliminary data.</text>
</comment>